<dbReference type="InterPro" id="IPR044855">
    <property type="entry name" value="CoA-Trfase_III_dom3_sf"/>
</dbReference>
<dbReference type="SUPFAM" id="SSF89796">
    <property type="entry name" value="CoA-transferase family III (CaiB/BaiF)"/>
    <property type="match status" value="1"/>
</dbReference>
<protein>
    <submittedName>
        <fullName evidence="1">CaiB/BaiF CoA transferase family protein</fullName>
    </submittedName>
</protein>
<proteinExistence type="predicted"/>
<comment type="caution">
    <text evidence="1">The sequence shown here is derived from an EMBL/GenBank/DDBJ whole genome shotgun (WGS) entry which is preliminary data.</text>
</comment>
<evidence type="ECO:0000313" key="1">
    <source>
        <dbReference type="EMBL" id="MFF0499827.1"/>
    </source>
</evidence>
<dbReference type="EMBL" id="JBIAMT010000005">
    <property type="protein sequence ID" value="MFF0499827.1"/>
    <property type="molecule type" value="Genomic_DNA"/>
</dbReference>
<dbReference type="Gene3D" id="3.40.50.10540">
    <property type="entry name" value="Crotonobetainyl-coa:carnitine coa-transferase, domain 1"/>
    <property type="match status" value="1"/>
</dbReference>
<evidence type="ECO:0000313" key="2">
    <source>
        <dbReference type="Proteomes" id="UP001601442"/>
    </source>
</evidence>
<dbReference type="PANTHER" id="PTHR48228:SF5">
    <property type="entry name" value="ALPHA-METHYLACYL-COA RACEMASE"/>
    <property type="match status" value="1"/>
</dbReference>
<reference evidence="1 2" key="1">
    <citation type="submission" date="2024-10" db="EMBL/GenBank/DDBJ databases">
        <title>The Natural Products Discovery Center: Release of the First 8490 Sequenced Strains for Exploring Actinobacteria Biosynthetic Diversity.</title>
        <authorList>
            <person name="Kalkreuter E."/>
            <person name="Kautsar S.A."/>
            <person name="Yang D."/>
            <person name="Bader C.D."/>
            <person name="Teijaro C.N."/>
            <person name="Fluegel L."/>
            <person name="Davis C.M."/>
            <person name="Simpson J.R."/>
            <person name="Lauterbach L."/>
            <person name="Steele A.D."/>
            <person name="Gui C."/>
            <person name="Meng S."/>
            <person name="Li G."/>
            <person name="Viehrig K."/>
            <person name="Ye F."/>
            <person name="Su P."/>
            <person name="Kiefer A.F."/>
            <person name="Nichols A."/>
            <person name="Cepeda A.J."/>
            <person name="Yan W."/>
            <person name="Fan B."/>
            <person name="Jiang Y."/>
            <person name="Adhikari A."/>
            <person name="Zheng C.-J."/>
            <person name="Schuster L."/>
            <person name="Cowan T.M."/>
            <person name="Smanski M.J."/>
            <person name="Chevrette M.G."/>
            <person name="De Carvalho L.P.S."/>
            <person name="Shen B."/>
        </authorList>
    </citation>
    <scope>NUCLEOTIDE SEQUENCE [LARGE SCALE GENOMIC DNA]</scope>
    <source>
        <strain evidence="1 2">NPDC004119</strain>
    </source>
</reference>
<dbReference type="PANTHER" id="PTHR48228">
    <property type="entry name" value="SUCCINYL-COA--D-CITRAMALATE COA-TRANSFERASE"/>
    <property type="match status" value="1"/>
</dbReference>
<dbReference type="RefSeq" id="WP_387398612.1">
    <property type="nucleotide sequence ID" value="NZ_JBIAMT010000005.1"/>
</dbReference>
<dbReference type="Gene3D" id="3.30.1540.10">
    <property type="entry name" value="formyl-coa transferase, domain 3"/>
    <property type="match status" value="1"/>
</dbReference>
<keyword evidence="1" id="KW-0808">Transferase</keyword>
<accession>A0ABW6P9I3</accession>
<dbReference type="GO" id="GO:0016740">
    <property type="term" value="F:transferase activity"/>
    <property type="evidence" value="ECO:0007669"/>
    <property type="project" value="UniProtKB-KW"/>
</dbReference>
<gene>
    <name evidence="1" type="ORF">ACFYU5_25740</name>
</gene>
<organism evidence="1 2">
    <name type="scientific">Nocardia aobensis</name>
    <dbReference type="NCBI Taxonomy" id="257277"/>
    <lineage>
        <taxon>Bacteria</taxon>
        <taxon>Bacillati</taxon>
        <taxon>Actinomycetota</taxon>
        <taxon>Actinomycetes</taxon>
        <taxon>Mycobacteriales</taxon>
        <taxon>Nocardiaceae</taxon>
        <taxon>Nocardia</taxon>
    </lineage>
</organism>
<sequence>MTSRDNSAGAELSATGPLSGLRVLELGGIGPGPFAAMLLADLGADVVRIDRKGQPTLFPGTPAQNLLHRGKRSVDLDLKSASGLTAAHGLVAAADAIIEGFRPGVAERLGLGPADCLELNPALVYGRMTGWGQDGPLAHTAGHDLNYIAVTGALHAIGTAGGPPQIPVNLLGDFGGGGLYLVVGLLAALHESARTGRGQVVDAAIVDGVSHLLAGTHARMASGTWADERGVNLFDGGAPFYSVYDTADGTYMAVGAVEPQFYAAFVTGLGLDVDLDRQHDRSTWPELRARIAEIFRSRTRAEWIEIFAGTDACVSPVHSLREAATDPQIAARGSVTTPGGVLQPGRAPRFSAHAPAGVGVAPDPGMHTEEVLREWIGIREEATRMPS</sequence>
<name>A0ABW6P9I3_9NOCA</name>
<dbReference type="InterPro" id="IPR003673">
    <property type="entry name" value="CoA-Trfase_fam_III"/>
</dbReference>
<dbReference type="Proteomes" id="UP001601442">
    <property type="component" value="Unassembled WGS sequence"/>
</dbReference>
<dbReference type="InterPro" id="IPR050509">
    <property type="entry name" value="CoA-transferase_III"/>
</dbReference>
<keyword evidence="2" id="KW-1185">Reference proteome</keyword>
<dbReference type="InterPro" id="IPR023606">
    <property type="entry name" value="CoA-Trfase_III_dom_1_sf"/>
</dbReference>
<dbReference type="Pfam" id="PF02515">
    <property type="entry name" value="CoA_transf_3"/>
    <property type="match status" value="1"/>
</dbReference>